<evidence type="ECO:0000313" key="2">
    <source>
        <dbReference type="EMBL" id="XDP45321.1"/>
    </source>
</evidence>
<organism evidence="2">
    <name type="scientific">Sinomonas puerhi</name>
    <dbReference type="NCBI Taxonomy" id="3238584"/>
    <lineage>
        <taxon>Bacteria</taxon>
        <taxon>Bacillati</taxon>
        <taxon>Actinomycetota</taxon>
        <taxon>Actinomycetes</taxon>
        <taxon>Micrococcales</taxon>
        <taxon>Micrococcaceae</taxon>
        <taxon>Sinomonas</taxon>
    </lineage>
</organism>
<feature type="transmembrane region" description="Helical" evidence="1">
    <location>
        <begin position="95"/>
        <end position="123"/>
    </location>
</feature>
<feature type="transmembrane region" description="Helical" evidence="1">
    <location>
        <begin position="171"/>
        <end position="194"/>
    </location>
</feature>
<keyword evidence="1" id="KW-1133">Transmembrane helix</keyword>
<dbReference type="RefSeq" id="WP_369045871.1">
    <property type="nucleotide sequence ID" value="NZ_CP163302.1"/>
</dbReference>
<protein>
    <recommendedName>
        <fullName evidence="3">DUF4386 domain-containing protein</fullName>
    </recommendedName>
</protein>
<sequence>MRLNAGHLEVRSRPVGFVGLVGALFFGFYFGVPALFPRMEALVYSARPVTSEVLAVGAQYDQLVEFGTWLQATGATLCVVFFIGLLFISASNGTLAAYTVLLGSAVLVALVLMEGVFTLTWVSASTAGVPESARAGYDLMSRFIQVFPLVPAPAVYLPLGVILLRSRVLPTWLGWAALALGAAFLLVGLLEVFIPFAQAFAAGLAGLQDLWILTTAIILIERPAPKRSNPPA</sequence>
<gene>
    <name evidence="2" type="ORF">AB5L97_18990</name>
</gene>
<accession>A0AB39L347</accession>
<dbReference type="AlphaFoldDB" id="A0AB39L347"/>
<keyword evidence="1" id="KW-0812">Transmembrane</keyword>
<keyword evidence="1" id="KW-0472">Membrane</keyword>
<feature type="transmembrane region" description="Helical" evidence="1">
    <location>
        <begin position="69"/>
        <end position="88"/>
    </location>
</feature>
<name>A0AB39L347_9MICC</name>
<feature type="transmembrane region" description="Helical" evidence="1">
    <location>
        <begin position="200"/>
        <end position="220"/>
    </location>
</feature>
<dbReference type="EMBL" id="CP163302">
    <property type="protein sequence ID" value="XDP45321.1"/>
    <property type="molecule type" value="Genomic_DNA"/>
</dbReference>
<dbReference type="KEGG" id="spue:AB5L97_18990"/>
<reference evidence="2" key="1">
    <citation type="submission" date="2024-07" db="EMBL/GenBank/DDBJ databases">
        <authorList>
            <person name="fu j."/>
        </authorList>
    </citation>
    <scope>NUCLEOTIDE SEQUENCE</scope>
    <source>
        <strain evidence="2">P10A9</strain>
    </source>
</reference>
<proteinExistence type="predicted"/>
<feature type="transmembrane region" description="Helical" evidence="1">
    <location>
        <begin position="12"/>
        <end position="32"/>
    </location>
</feature>
<feature type="transmembrane region" description="Helical" evidence="1">
    <location>
        <begin position="143"/>
        <end position="164"/>
    </location>
</feature>
<evidence type="ECO:0008006" key="3">
    <source>
        <dbReference type="Google" id="ProtNLM"/>
    </source>
</evidence>
<evidence type="ECO:0000256" key="1">
    <source>
        <dbReference type="SAM" id="Phobius"/>
    </source>
</evidence>